<dbReference type="EMBL" id="FQZF01000029">
    <property type="protein sequence ID" value="SHK03784.1"/>
    <property type="molecule type" value="Genomic_DNA"/>
</dbReference>
<dbReference type="InterPro" id="IPR036282">
    <property type="entry name" value="Glutathione-S-Trfase_C_sf"/>
</dbReference>
<feature type="domain" description="GST C-terminal" evidence="3">
    <location>
        <begin position="86"/>
        <end position="210"/>
    </location>
</feature>
<dbReference type="FunFam" id="1.20.1050.10:FF:000010">
    <property type="entry name" value="Maleylacetoacetate isomerase isoform 1"/>
    <property type="match status" value="1"/>
</dbReference>
<dbReference type="GO" id="GO:0016034">
    <property type="term" value="F:maleylacetoacetate isomerase activity"/>
    <property type="evidence" value="ECO:0007669"/>
    <property type="project" value="TreeGrafter"/>
</dbReference>
<dbReference type="OrthoDB" id="509852at2"/>
<dbReference type="Gene3D" id="1.20.1050.10">
    <property type="match status" value="1"/>
</dbReference>
<dbReference type="InterPro" id="IPR036249">
    <property type="entry name" value="Thioredoxin-like_sf"/>
</dbReference>
<keyword evidence="4" id="KW-0670">Pyruvate</keyword>
<sequence>MRLHGYFRSSAAWRVRIALNLKGLTAEHVFHHLRRGEQRAPDYLRCNPQGLLPALEVEDGAVLTQSLAIVEWLEETRPEPRLLPGTALERARIRAFAQAIACDVHPVQNLKVLARLREEGWPEEKVTGWARWVIQEGLEACEKLLGEGEGPFCFGATPTMADLCLIPQLGNAKRFGADISALTQIKAVAAACADHQAFIAAAPENQPDAE</sequence>
<dbReference type="SUPFAM" id="SSF52833">
    <property type="entry name" value="Thioredoxin-like"/>
    <property type="match status" value="1"/>
</dbReference>
<dbReference type="SUPFAM" id="SSF47616">
    <property type="entry name" value="GST C-terminal domain-like"/>
    <property type="match status" value="1"/>
</dbReference>
<organism evidence="4 5">
    <name type="scientific">Muricoccus roseus</name>
    <dbReference type="NCBI Taxonomy" id="198092"/>
    <lineage>
        <taxon>Bacteria</taxon>
        <taxon>Pseudomonadati</taxon>
        <taxon>Pseudomonadota</taxon>
        <taxon>Alphaproteobacteria</taxon>
        <taxon>Acetobacterales</taxon>
        <taxon>Roseomonadaceae</taxon>
        <taxon>Muricoccus</taxon>
    </lineage>
</organism>
<dbReference type="AlphaFoldDB" id="A0A1M6P761"/>
<dbReference type="NCBIfam" id="TIGR01262">
    <property type="entry name" value="maiA"/>
    <property type="match status" value="1"/>
</dbReference>
<dbReference type="PROSITE" id="PS50404">
    <property type="entry name" value="GST_NTER"/>
    <property type="match status" value="1"/>
</dbReference>
<dbReference type="InterPro" id="IPR010987">
    <property type="entry name" value="Glutathione-S-Trfase_C-like"/>
</dbReference>
<dbReference type="GO" id="GO:0004364">
    <property type="term" value="F:glutathione transferase activity"/>
    <property type="evidence" value="ECO:0007669"/>
    <property type="project" value="TreeGrafter"/>
</dbReference>
<dbReference type="SFLD" id="SFLDS00019">
    <property type="entry name" value="Glutathione_Transferase_(cytos"/>
    <property type="match status" value="1"/>
</dbReference>
<dbReference type="Pfam" id="PF13410">
    <property type="entry name" value="GST_C_2"/>
    <property type="match status" value="1"/>
</dbReference>
<dbReference type="Proteomes" id="UP000184387">
    <property type="component" value="Unassembled WGS sequence"/>
</dbReference>
<dbReference type="InterPro" id="IPR034333">
    <property type="entry name" value="GST_Zeta_N"/>
</dbReference>
<proteinExistence type="inferred from homology"/>
<accession>A0A1M6P761</accession>
<dbReference type="GO" id="GO:0006749">
    <property type="term" value="P:glutathione metabolic process"/>
    <property type="evidence" value="ECO:0007669"/>
    <property type="project" value="TreeGrafter"/>
</dbReference>
<gene>
    <name evidence="4" type="ORF">SAMN02745194_04017</name>
</gene>
<keyword evidence="5" id="KW-1185">Reference proteome</keyword>
<evidence type="ECO:0000256" key="1">
    <source>
        <dbReference type="ARBA" id="ARBA00010007"/>
    </source>
</evidence>
<dbReference type="PANTHER" id="PTHR42673:SF4">
    <property type="entry name" value="MALEYLACETOACETATE ISOMERASE"/>
    <property type="match status" value="1"/>
</dbReference>
<reference evidence="4 5" key="1">
    <citation type="submission" date="2016-11" db="EMBL/GenBank/DDBJ databases">
        <authorList>
            <person name="Jaros S."/>
            <person name="Januszkiewicz K."/>
            <person name="Wedrychowicz H."/>
        </authorList>
    </citation>
    <scope>NUCLEOTIDE SEQUENCE [LARGE SCALE GENOMIC DNA]</scope>
    <source>
        <strain evidence="4 5">DSM 14916</strain>
    </source>
</reference>
<comment type="similarity">
    <text evidence="1">Belongs to the GST superfamily. Zeta family.</text>
</comment>
<feature type="domain" description="GST N-terminal" evidence="2">
    <location>
        <begin position="1"/>
        <end position="81"/>
    </location>
</feature>
<dbReference type="InterPro" id="IPR004045">
    <property type="entry name" value="Glutathione_S-Trfase_N"/>
</dbReference>
<dbReference type="GO" id="GO:0005737">
    <property type="term" value="C:cytoplasm"/>
    <property type="evidence" value="ECO:0007669"/>
    <property type="project" value="InterPro"/>
</dbReference>
<dbReference type="RefSeq" id="WP_073138050.1">
    <property type="nucleotide sequence ID" value="NZ_FQZF01000029.1"/>
</dbReference>
<dbReference type="InterPro" id="IPR034330">
    <property type="entry name" value="GST_Zeta_C"/>
</dbReference>
<protein>
    <submittedName>
        <fullName evidence="4">Maleylpyruvate isomerase</fullName>
    </submittedName>
</protein>
<dbReference type="PANTHER" id="PTHR42673">
    <property type="entry name" value="MALEYLACETOACETATE ISOMERASE"/>
    <property type="match status" value="1"/>
</dbReference>
<dbReference type="SFLD" id="SFLDG00358">
    <property type="entry name" value="Main_(cytGST)"/>
    <property type="match status" value="1"/>
</dbReference>
<name>A0A1M6P761_9PROT</name>
<evidence type="ECO:0000259" key="2">
    <source>
        <dbReference type="PROSITE" id="PS50404"/>
    </source>
</evidence>
<evidence type="ECO:0000313" key="4">
    <source>
        <dbReference type="EMBL" id="SHK03784.1"/>
    </source>
</evidence>
<dbReference type="InterPro" id="IPR040079">
    <property type="entry name" value="Glutathione_S-Trfase"/>
</dbReference>
<dbReference type="Gene3D" id="3.40.30.10">
    <property type="entry name" value="Glutaredoxin"/>
    <property type="match status" value="1"/>
</dbReference>
<evidence type="ECO:0000259" key="3">
    <source>
        <dbReference type="PROSITE" id="PS50405"/>
    </source>
</evidence>
<dbReference type="CDD" id="cd03042">
    <property type="entry name" value="GST_N_Zeta"/>
    <property type="match status" value="1"/>
</dbReference>
<dbReference type="STRING" id="198092.SAMN02745194_04017"/>
<keyword evidence="4" id="KW-0413">Isomerase</keyword>
<dbReference type="CDD" id="cd03191">
    <property type="entry name" value="GST_C_Zeta"/>
    <property type="match status" value="1"/>
</dbReference>
<dbReference type="GO" id="GO:0006559">
    <property type="term" value="P:L-phenylalanine catabolic process"/>
    <property type="evidence" value="ECO:0007669"/>
    <property type="project" value="TreeGrafter"/>
</dbReference>
<evidence type="ECO:0000313" key="5">
    <source>
        <dbReference type="Proteomes" id="UP000184387"/>
    </source>
</evidence>
<dbReference type="Pfam" id="PF13409">
    <property type="entry name" value="GST_N_2"/>
    <property type="match status" value="1"/>
</dbReference>
<dbReference type="InterPro" id="IPR005955">
    <property type="entry name" value="GST_Zeta"/>
</dbReference>
<dbReference type="PROSITE" id="PS50405">
    <property type="entry name" value="GST_CTER"/>
    <property type="match status" value="1"/>
</dbReference>